<evidence type="ECO:0000313" key="4">
    <source>
        <dbReference type="Proteomes" id="UP000570517"/>
    </source>
</evidence>
<dbReference type="EMBL" id="JABFYL010000036">
    <property type="protein sequence ID" value="NVN51440.1"/>
    <property type="molecule type" value="Genomic_DNA"/>
</dbReference>
<comment type="caution">
    <text evidence="3">The sequence shown here is derived from an EMBL/GenBank/DDBJ whole genome shotgun (WGS) entry which is preliminary data.</text>
</comment>
<keyword evidence="4" id="KW-1185">Reference proteome</keyword>
<evidence type="ECO:0000256" key="2">
    <source>
        <dbReference type="SAM" id="Phobius"/>
    </source>
</evidence>
<feature type="compositionally biased region" description="Basic and acidic residues" evidence="1">
    <location>
        <begin position="49"/>
        <end position="65"/>
    </location>
</feature>
<keyword evidence="2" id="KW-0812">Transmembrane</keyword>
<organism evidence="3 4">
    <name type="scientific">Mycolicibacterium hippocampi</name>
    <dbReference type="NCBI Taxonomy" id="659824"/>
    <lineage>
        <taxon>Bacteria</taxon>
        <taxon>Bacillati</taxon>
        <taxon>Actinomycetota</taxon>
        <taxon>Actinomycetes</taxon>
        <taxon>Mycobacteriales</taxon>
        <taxon>Mycobacteriaceae</taxon>
        <taxon>Mycolicibacterium</taxon>
    </lineage>
</organism>
<dbReference type="Proteomes" id="UP000570517">
    <property type="component" value="Unassembled WGS sequence"/>
</dbReference>
<sequence length="65" mass="7131">MGWLMDVCLSRLGWEAWLILCVAVVVLWVVAIAGAAAVFDASARPRRSDRRDALEEPTHGHAEAD</sequence>
<feature type="transmembrane region" description="Helical" evidence="2">
    <location>
        <begin position="16"/>
        <end position="41"/>
    </location>
</feature>
<keyword evidence="2" id="KW-1133">Transmembrane helix</keyword>
<gene>
    <name evidence="3" type="ORF">HLY00_2596</name>
</gene>
<proteinExistence type="predicted"/>
<protein>
    <submittedName>
        <fullName evidence="3">Uncharacterized protein</fullName>
    </submittedName>
</protein>
<accession>A0A850PTP3</accession>
<reference evidence="3 4" key="1">
    <citation type="submission" date="2020-05" db="EMBL/GenBank/DDBJ databases">
        <title>Draft genome sequence of Mycobacterium hippocampi DL, isolated from European seabass, Dicentrarchus labrax, reared in fish farms.</title>
        <authorList>
            <person name="Stathopoulou P."/>
            <person name="Asimakis E."/>
            <person name="Tzokas K."/>
            <person name="Batargias C."/>
            <person name="Tsiamis G."/>
        </authorList>
    </citation>
    <scope>NUCLEOTIDE SEQUENCE [LARGE SCALE GENOMIC DNA]</scope>
    <source>
        <strain evidence="3 4">DL</strain>
    </source>
</reference>
<feature type="region of interest" description="Disordered" evidence="1">
    <location>
        <begin position="42"/>
        <end position="65"/>
    </location>
</feature>
<keyword evidence="2" id="KW-0472">Membrane</keyword>
<evidence type="ECO:0000313" key="3">
    <source>
        <dbReference type="EMBL" id="NVN51440.1"/>
    </source>
</evidence>
<evidence type="ECO:0000256" key="1">
    <source>
        <dbReference type="SAM" id="MobiDB-lite"/>
    </source>
</evidence>
<name>A0A850PTP3_9MYCO</name>
<dbReference type="AlphaFoldDB" id="A0A850PTP3"/>